<organism evidence="1 2">
    <name type="scientific">Arcticibacterium luteifluviistationis</name>
    <dbReference type="NCBI Taxonomy" id="1784714"/>
    <lineage>
        <taxon>Bacteria</taxon>
        <taxon>Pseudomonadati</taxon>
        <taxon>Bacteroidota</taxon>
        <taxon>Cytophagia</taxon>
        <taxon>Cytophagales</taxon>
        <taxon>Leadbetterellaceae</taxon>
        <taxon>Arcticibacterium</taxon>
    </lineage>
</organism>
<dbReference type="OrthoDB" id="1043955at2"/>
<evidence type="ECO:0000313" key="1">
    <source>
        <dbReference type="EMBL" id="AWV99161.1"/>
    </source>
</evidence>
<evidence type="ECO:0008006" key="3">
    <source>
        <dbReference type="Google" id="ProtNLM"/>
    </source>
</evidence>
<sequence length="208" mass="24507">MPSLRFNKILLLLLLTACRVGHYNGLKPYEGDKEPVLKPIFEDRYNSYLFKANIKLYTKSFSGLLLTKQTEQGTYRVIFTTEMGMKLFDFEVNQEETIVHYSVPQFDRPLFMKTIQKDMELLLMNGLKNKTPEVFKDKEGRLVHKFSSGDEANYYFQEEDLMRIEHTENNKQKIVFTLDNHTNGFPENISIQHYGFRLKIDLTNLKKS</sequence>
<evidence type="ECO:0000313" key="2">
    <source>
        <dbReference type="Proteomes" id="UP000249873"/>
    </source>
</evidence>
<gene>
    <name evidence="1" type="ORF">DJ013_13690</name>
</gene>
<reference evidence="1 2" key="1">
    <citation type="submission" date="2018-05" db="EMBL/GenBank/DDBJ databases">
        <title>Complete genome sequence of Arcticibacterium luteifluviistationis SM1504T, a cytophagaceae bacterium isolated from Arctic surface seawater.</title>
        <authorList>
            <person name="Li Y."/>
            <person name="Qin Q.-L."/>
        </authorList>
    </citation>
    <scope>NUCLEOTIDE SEQUENCE [LARGE SCALE GENOMIC DNA]</scope>
    <source>
        <strain evidence="1 2">SM1504</strain>
    </source>
</reference>
<protein>
    <recommendedName>
        <fullName evidence="3">DUF4292 domain-containing protein</fullName>
    </recommendedName>
</protein>
<keyword evidence="2" id="KW-1185">Reference proteome</keyword>
<dbReference type="EMBL" id="CP029480">
    <property type="protein sequence ID" value="AWV99161.1"/>
    <property type="molecule type" value="Genomic_DNA"/>
</dbReference>
<dbReference type="AlphaFoldDB" id="A0A2Z4GDD6"/>
<proteinExistence type="predicted"/>
<dbReference type="KEGG" id="als:DJ013_13690"/>
<name>A0A2Z4GDD6_9BACT</name>
<dbReference type="Proteomes" id="UP000249873">
    <property type="component" value="Chromosome"/>
</dbReference>
<accession>A0A2Z4GDD6</accession>